<keyword evidence="2" id="KW-1185">Reference proteome</keyword>
<sequence>MEGDADSGVEAEDCCCSSSSSSVGLKESKSRSFHVGKAGLRMFSSASSSTRHDPATACARRKPRVPDLSTPSPVDVIFSFHKALIESTKDLVRALRDLRENPGLFPEFVHSFRLLRSFYKVHSDAEDESAFPAVEELAKEHNLRLSFCDDHKLVNELFGSLSKILEEASEGQLTSDYVRRVWNMCDSLQTLLSEHVQNEEMVWAMCKELFSTEEQERIVGSILGRTRAEILRDMITWLLKYLTSHEQLSLMSMLQQITRNTNFGEWLENSGVVLPQSQDPVEKITSSFSRGLLNQRDLHDSDAGEGKSTETTESFIPGQDELQTEIRRASSDSPVDVREKSTTIQNLLTSQYDGTRQKSGSELENSYSNREDISGRSPSYCNIAAKAFGCKHYKSNCKLLMPCCRQLYPCWRCHDEMNDHKIDRILITNMMCMTCLEVLPVGPSCSTTSCDASSMAKYYCPICKIFDDEREIYHCPYCNLCRVGKGLGVDYFHCMNCNACMSRSLSVHICREKCFEDNCPICHEYIFTSHMPVKALRCGHLMHSSCFKEFTCTHYACPICSKSLGNMQAYFEMLDDLLAEEKIPEEYRGLTQEILCNDCEKRGNSTFHWLYHKCPYCGSYNTRLL</sequence>
<organism evidence="1 2">
    <name type="scientific">Melastoma candidum</name>
    <dbReference type="NCBI Taxonomy" id="119954"/>
    <lineage>
        <taxon>Eukaryota</taxon>
        <taxon>Viridiplantae</taxon>
        <taxon>Streptophyta</taxon>
        <taxon>Embryophyta</taxon>
        <taxon>Tracheophyta</taxon>
        <taxon>Spermatophyta</taxon>
        <taxon>Magnoliopsida</taxon>
        <taxon>eudicotyledons</taxon>
        <taxon>Gunneridae</taxon>
        <taxon>Pentapetalae</taxon>
        <taxon>rosids</taxon>
        <taxon>malvids</taxon>
        <taxon>Myrtales</taxon>
        <taxon>Melastomataceae</taxon>
        <taxon>Melastomatoideae</taxon>
        <taxon>Melastomateae</taxon>
        <taxon>Melastoma</taxon>
    </lineage>
</organism>
<evidence type="ECO:0000313" key="1">
    <source>
        <dbReference type="EMBL" id="KAI4329594.1"/>
    </source>
</evidence>
<name>A0ACB9MZP0_9MYRT</name>
<accession>A0ACB9MZP0</accession>
<reference evidence="2" key="1">
    <citation type="journal article" date="2023" name="Front. Plant Sci.">
        <title>Chromosomal-level genome assembly of Melastoma candidum provides insights into trichome evolution.</title>
        <authorList>
            <person name="Zhong Y."/>
            <person name="Wu W."/>
            <person name="Sun C."/>
            <person name="Zou P."/>
            <person name="Liu Y."/>
            <person name="Dai S."/>
            <person name="Zhou R."/>
        </authorList>
    </citation>
    <scope>NUCLEOTIDE SEQUENCE [LARGE SCALE GENOMIC DNA]</scope>
</reference>
<proteinExistence type="predicted"/>
<protein>
    <submittedName>
        <fullName evidence="1">Uncharacterized protein</fullName>
    </submittedName>
</protein>
<gene>
    <name evidence="1" type="ORF">MLD38_027964</name>
</gene>
<evidence type="ECO:0000313" key="2">
    <source>
        <dbReference type="Proteomes" id="UP001057402"/>
    </source>
</evidence>
<comment type="caution">
    <text evidence="1">The sequence shown here is derived from an EMBL/GenBank/DDBJ whole genome shotgun (WGS) entry which is preliminary data.</text>
</comment>
<dbReference type="Proteomes" id="UP001057402">
    <property type="component" value="Chromosome 8"/>
</dbReference>
<dbReference type="EMBL" id="CM042887">
    <property type="protein sequence ID" value="KAI4329594.1"/>
    <property type="molecule type" value="Genomic_DNA"/>
</dbReference>